<protein>
    <submittedName>
        <fullName evidence="2">Uncharacterized protein</fullName>
    </submittedName>
</protein>
<keyword evidence="3" id="KW-1185">Reference proteome</keyword>
<name>A0AAJ0DMJ7_9PEZI</name>
<gene>
    <name evidence="2" type="ORF">CCUS01_02891</name>
</gene>
<reference evidence="2" key="1">
    <citation type="submission" date="2016-11" db="EMBL/GenBank/DDBJ databases">
        <title>The genome sequence of Colletotrichum cuscutae.</title>
        <authorList>
            <person name="Baroncelli R."/>
        </authorList>
    </citation>
    <scope>NUCLEOTIDE SEQUENCE</scope>
    <source>
        <strain evidence="2">IMI 304802</strain>
    </source>
</reference>
<comment type="caution">
    <text evidence="2">The sequence shown here is derived from an EMBL/GenBank/DDBJ whole genome shotgun (WGS) entry which is preliminary data.</text>
</comment>
<evidence type="ECO:0000313" key="2">
    <source>
        <dbReference type="EMBL" id="KAK1493590.1"/>
    </source>
</evidence>
<dbReference type="AlphaFoldDB" id="A0AAJ0DMJ7"/>
<dbReference type="Proteomes" id="UP001239213">
    <property type="component" value="Unassembled WGS sequence"/>
</dbReference>
<proteinExistence type="predicted"/>
<feature type="region of interest" description="Disordered" evidence="1">
    <location>
        <begin position="294"/>
        <end position="324"/>
    </location>
</feature>
<evidence type="ECO:0000256" key="1">
    <source>
        <dbReference type="SAM" id="MobiDB-lite"/>
    </source>
</evidence>
<dbReference type="EMBL" id="MPDP01000024">
    <property type="protein sequence ID" value="KAK1493590.1"/>
    <property type="molecule type" value="Genomic_DNA"/>
</dbReference>
<evidence type="ECO:0000313" key="3">
    <source>
        <dbReference type="Proteomes" id="UP001239213"/>
    </source>
</evidence>
<organism evidence="2 3">
    <name type="scientific">Colletotrichum cuscutae</name>
    <dbReference type="NCBI Taxonomy" id="1209917"/>
    <lineage>
        <taxon>Eukaryota</taxon>
        <taxon>Fungi</taxon>
        <taxon>Dikarya</taxon>
        <taxon>Ascomycota</taxon>
        <taxon>Pezizomycotina</taxon>
        <taxon>Sordariomycetes</taxon>
        <taxon>Hypocreomycetidae</taxon>
        <taxon>Glomerellales</taxon>
        <taxon>Glomerellaceae</taxon>
        <taxon>Colletotrichum</taxon>
        <taxon>Colletotrichum acutatum species complex</taxon>
    </lineage>
</organism>
<accession>A0AAJ0DMJ7</accession>
<sequence length="356" mass="40565">MKSVLYITARWPEIQPCLSLNKYLLDEMLLYKRRLGEPNITEDPKPPPKRPYWEINFDRNHRQTANKHLAGSRNSGSLHDPPSIFHLLAHLSGKAVQRFSSKVSKTTERQLFEPDSTPFVLRKLTTILGGGTCIALAGGTQTFVSASHTARSSGFVLTERMTRVATSPTKIPLGGFLSPRQYRCRLDIMEFIVQKLEGFKKKYGNIFCPHFSSGETAELGISSGCRKAGAREYDIRVCASLYQWERRGRQITGDHSPLALLLDPQSYNIDSDYETQHLFWCKDMNCRNRKDYIGRNANPYPRQVHNQPASEPTNRRKHKESNNEVVHSGIKEYKILSINNLRLSGTDIFLDVSRPL</sequence>